<dbReference type="Proteomes" id="UP001153148">
    <property type="component" value="Unassembled WGS sequence"/>
</dbReference>
<dbReference type="PANTHER" id="PTHR15948:SF0">
    <property type="entry name" value="GOLGI PH REGULATOR A-RELATED"/>
    <property type="match status" value="1"/>
</dbReference>
<keyword evidence="1" id="KW-0812">Transmembrane</keyword>
<accession>A0ABN7P1H6</accession>
<keyword evidence="1" id="KW-1133">Transmembrane helix</keyword>
<proteinExistence type="predicted"/>
<evidence type="ECO:0000313" key="4">
    <source>
        <dbReference type="Proteomes" id="UP001153148"/>
    </source>
</evidence>
<reference evidence="3" key="1">
    <citation type="submission" date="2021-03" db="EMBL/GenBank/DDBJ databases">
        <authorList>
            <person name="Tran Van P."/>
        </authorList>
    </citation>
    <scope>NUCLEOTIDE SEQUENCE</scope>
</reference>
<keyword evidence="4" id="KW-1185">Reference proteome</keyword>
<feature type="transmembrane region" description="Helical" evidence="1">
    <location>
        <begin position="139"/>
        <end position="161"/>
    </location>
</feature>
<dbReference type="InterPro" id="IPR015672">
    <property type="entry name" value="GPHR/GTG"/>
</dbReference>
<evidence type="ECO:0000313" key="3">
    <source>
        <dbReference type="EMBL" id="CAG2059233.1"/>
    </source>
</evidence>
<protein>
    <recommendedName>
        <fullName evidence="2">Abscisic acid G-protein coupled receptor-like domain-containing protein</fullName>
    </recommendedName>
</protein>
<sequence>MTLKQTTYAPFFEPLLIVSWAGPTSSNWKALPVPLGRSLVTNASAINRLRAEQWFYIARVVERYFKEGHQPKHSQSRHVQERAITARVDLLRWECRECKFKGSTGMYFVSSVLLMRMNMPPEYRTIITQVLGDLQFNFYHRWFDVIFLVSALSSMGFLYLAHKQPLSDAT</sequence>
<organism evidence="3 4">
    <name type="scientific">Timema podura</name>
    <name type="common">Walking stick</name>
    <dbReference type="NCBI Taxonomy" id="61482"/>
    <lineage>
        <taxon>Eukaryota</taxon>
        <taxon>Metazoa</taxon>
        <taxon>Ecdysozoa</taxon>
        <taxon>Arthropoda</taxon>
        <taxon>Hexapoda</taxon>
        <taxon>Insecta</taxon>
        <taxon>Pterygota</taxon>
        <taxon>Neoptera</taxon>
        <taxon>Polyneoptera</taxon>
        <taxon>Phasmatodea</taxon>
        <taxon>Timematodea</taxon>
        <taxon>Timematoidea</taxon>
        <taxon>Timematidae</taxon>
        <taxon>Timema</taxon>
    </lineage>
</organism>
<keyword evidence="1" id="KW-0472">Membrane</keyword>
<evidence type="ECO:0000259" key="2">
    <source>
        <dbReference type="Pfam" id="PF12430"/>
    </source>
</evidence>
<comment type="caution">
    <text evidence="3">The sequence shown here is derived from an EMBL/GenBank/DDBJ whole genome shotgun (WGS) entry which is preliminary data.</text>
</comment>
<dbReference type="Pfam" id="PF12430">
    <property type="entry name" value="ABA_GPCR"/>
    <property type="match status" value="1"/>
</dbReference>
<feature type="domain" description="Abscisic acid G-protein coupled receptor-like" evidence="2">
    <location>
        <begin position="104"/>
        <end position="163"/>
    </location>
</feature>
<evidence type="ECO:0000256" key="1">
    <source>
        <dbReference type="SAM" id="Phobius"/>
    </source>
</evidence>
<name>A0ABN7P1H6_TIMPD</name>
<dbReference type="EMBL" id="CAJPIN010009002">
    <property type="protein sequence ID" value="CAG2059233.1"/>
    <property type="molecule type" value="Genomic_DNA"/>
</dbReference>
<dbReference type="PANTHER" id="PTHR15948">
    <property type="entry name" value="G-PROTEIN COUPLED RECEPTOR 89-RELATED"/>
    <property type="match status" value="1"/>
</dbReference>
<gene>
    <name evidence="3" type="ORF">TPAB3V08_LOCUS6198</name>
</gene>
<dbReference type="InterPro" id="IPR025969">
    <property type="entry name" value="ABA_GPCR_dom"/>
</dbReference>